<feature type="domain" description="UDP-glucose/GDP-mannose dehydrogenase C-terminal" evidence="10">
    <location>
        <begin position="417"/>
        <end position="527"/>
    </location>
</feature>
<feature type="binding site" evidence="7">
    <location>
        <position position="424"/>
    </location>
    <ligand>
        <name>substrate</name>
    </ligand>
</feature>
<dbReference type="SMART" id="SM00984">
    <property type="entry name" value="UDPG_MGDP_dh_C"/>
    <property type="match status" value="1"/>
</dbReference>
<dbReference type="InterPro" id="IPR036220">
    <property type="entry name" value="UDP-Glc/GDP-Man_DH_C_sf"/>
</dbReference>
<dbReference type="RefSeq" id="XP_024706828.1">
    <property type="nucleotide sequence ID" value="XM_024845345.1"/>
</dbReference>
<proteinExistence type="inferred from homology"/>
<comment type="catalytic activity">
    <reaction evidence="6">
        <text>UDP-alpha-D-glucose + 2 NAD(+) + H2O = UDP-alpha-D-glucuronate + 2 NADH + 3 H(+)</text>
        <dbReference type="Rhea" id="RHEA:23596"/>
        <dbReference type="ChEBI" id="CHEBI:15377"/>
        <dbReference type="ChEBI" id="CHEBI:15378"/>
        <dbReference type="ChEBI" id="CHEBI:57540"/>
        <dbReference type="ChEBI" id="CHEBI:57945"/>
        <dbReference type="ChEBI" id="CHEBI:58052"/>
        <dbReference type="ChEBI" id="CHEBI:58885"/>
        <dbReference type="EC" id="1.1.1.22"/>
    </reaction>
</comment>
<keyword evidence="9" id="KW-0732">Signal</keyword>
<dbReference type="PANTHER" id="PTHR11374:SF57">
    <property type="entry name" value="DEHYDROGENASE UGD1, PUTATIVE (AFU_ORTHOLOGUE AFUA_8G00920)-RELATED"/>
    <property type="match status" value="1"/>
</dbReference>
<dbReference type="InterPro" id="IPR036291">
    <property type="entry name" value="NAD(P)-bd_dom_sf"/>
</dbReference>
<dbReference type="GO" id="GO:0006065">
    <property type="term" value="P:UDP-glucuronate biosynthetic process"/>
    <property type="evidence" value="ECO:0007669"/>
    <property type="project" value="UniProtKB-UniPathway"/>
</dbReference>
<dbReference type="InterPro" id="IPR014027">
    <property type="entry name" value="UDP-Glc/GDP-Man_DH_C"/>
</dbReference>
<evidence type="ECO:0000259" key="10">
    <source>
        <dbReference type="SMART" id="SM00984"/>
    </source>
</evidence>
<comment type="pathway">
    <text evidence="1">Nucleotide-sugar biosynthesis; UDP-alpha-D-glucuronate biosynthesis; UDP-alpha-D-glucuronate from UDP-alpha-D-glucose: step 1/1.</text>
</comment>
<feature type="binding site" evidence="8">
    <location>
        <position position="185"/>
    </location>
    <ligand>
        <name>NAD(+)</name>
        <dbReference type="ChEBI" id="CHEBI:57540"/>
    </ligand>
</feature>
<dbReference type="EC" id="1.1.1.22" evidence="3"/>
<evidence type="ECO:0000256" key="6">
    <source>
        <dbReference type="ARBA" id="ARBA00047473"/>
    </source>
</evidence>
<evidence type="ECO:0000256" key="3">
    <source>
        <dbReference type="ARBA" id="ARBA00012954"/>
    </source>
</evidence>
<evidence type="ECO:0000313" key="12">
    <source>
        <dbReference type="Proteomes" id="UP000234275"/>
    </source>
</evidence>
<name>A0A2I2GF71_9EURO</name>
<organism evidence="11 12">
    <name type="scientific">Aspergillus steynii IBT 23096</name>
    <dbReference type="NCBI Taxonomy" id="1392250"/>
    <lineage>
        <taxon>Eukaryota</taxon>
        <taxon>Fungi</taxon>
        <taxon>Dikarya</taxon>
        <taxon>Ascomycota</taxon>
        <taxon>Pezizomycotina</taxon>
        <taxon>Eurotiomycetes</taxon>
        <taxon>Eurotiomycetidae</taxon>
        <taxon>Eurotiales</taxon>
        <taxon>Aspergillaceae</taxon>
        <taxon>Aspergillus</taxon>
        <taxon>Aspergillus subgen. Circumdati</taxon>
    </lineage>
</organism>
<evidence type="ECO:0000256" key="4">
    <source>
        <dbReference type="ARBA" id="ARBA00023002"/>
    </source>
</evidence>
<dbReference type="EMBL" id="MSFO01000002">
    <property type="protein sequence ID" value="PLB51526.1"/>
    <property type="molecule type" value="Genomic_DNA"/>
</dbReference>
<dbReference type="STRING" id="1392250.A0A2I2GF71"/>
<feature type="binding site" evidence="7">
    <location>
        <position position="359"/>
    </location>
    <ligand>
        <name>substrate</name>
    </ligand>
</feature>
<dbReference type="VEuPathDB" id="FungiDB:P170DRAFT_376050"/>
<dbReference type="InterPro" id="IPR028356">
    <property type="entry name" value="UDPglc_DH_euk"/>
</dbReference>
<dbReference type="UniPathway" id="UPA00038">
    <property type="reaction ID" value="UER00491"/>
</dbReference>
<dbReference type="Gene3D" id="1.20.5.100">
    <property type="entry name" value="Cytochrome c1, transmembrane anchor, C-terminal"/>
    <property type="match status" value="1"/>
</dbReference>
<feature type="signal peptide" evidence="9">
    <location>
        <begin position="1"/>
        <end position="25"/>
    </location>
</feature>
<keyword evidence="4" id="KW-0560">Oxidoreductase</keyword>
<dbReference type="InterPro" id="IPR014026">
    <property type="entry name" value="UDP-Glc/GDP-Man_DH_dimer"/>
</dbReference>
<dbReference type="GO" id="GO:0051287">
    <property type="term" value="F:NAD binding"/>
    <property type="evidence" value="ECO:0007669"/>
    <property type="project" value="InterPro"/>
</dbReference>
<reference evidence="11 12" key="1">
    <citation type="submission" date="2016-12" db="EMBL/GenBank/DDBJ databases">
        <title>The genomes of Aspergillus section Nigri reveals drivers in fungal speciation.</title>
        <authorList>
            <consortium name="DOE Joint Genome Institute"/>
            <person name="Vesth T.C."/>
            <person name="Nybo J."/>
            <person name="Theobald S."/>
            <person name="Brandl J."/>
            <person name="Frisvad J.C."/>
            <person name="Nielsen K.F."/>
            <person name="Lyhne E.K."/>
            <person name="Kogle M.E."/>
            <person name="Kuo A."/>
            <person name="Riley R."/>
            <person name="Clum A."/>
            <person name="Nolan M."/>
            <person name="Lipzen A."/>
            <person name="Salamov A."/>
            <person name="Henrissat B."/>
            <person name="Wiebenga A."/>
            <person name="De Vries R.P."/>
            <person name="Grigoriev I.V."/>
            <person name="Mortensen U.H."/>
            <person name="Andersen M.R."/>
            <person name="Baker S.E."/>
        </authorList>
    </citation>
    <scope>NUCLEOTIDE SEQUENCE [LARGE SCALE GENOMIC DNA]</scope>
    <source>
        <strain evidence="11 12">IBT 23096</strain>
    </source>
</reference>
<dbReference type="GO" id="GO:0000271">
    <property type="term" value="P:polysaccharide biosynthetic process"/>
    <property type="evidence" value="ECO:0007669"/>
    <property type="project" value="InterPro"/>
</dbReference>
<dbReference type="Gene3D" id="3.40.50.720">
    <property type="entry name" value="NAD(P)-binding Rossmann-like Domain"/>
    <property type="match status" value="2"/>
</dbReference>
<comment type="similarity">
    <text evidence="2">Belongs to the UDP-glucose/GDP-mannose dehydrogenase family.</text>
</comment>
<dbReference type="GO" id="GO:0003979">
    <property type="term" value="F:UDP-glucose 6-dehydrogenase activity"/>
    <property type="evidence" value="ECO:0007669"/>
    <property type="project" value="UniProtKB-EC"/>
</dbReference>
<feature type="binding site" evidence="8">
    <location>
        <position position="98"/>
    </location>
    <ligand>
        <name>NAD(+)</name>
        <dbReference type="ChEBI" id="CHEBI:57540"/>
    </ligand>
</feature>
<evidence type="ECO:0000256" key="5">
    <source>
        <dbReference type="ARBA" id="ARBA00023027"/>
    </source>
</evidence>
<evidence type="ECO:0000256" key="8">
    <source>
        <dbReference type="PIRSR" id="PIRSR500134-3"/>
    </source>
</evidence>
<comment type="caution">
    <text evidence="11">The sequence shown here is derived from an EMBL/GenBank/DDBJ whole genome shotgun (WGS) entry which is preliminary data.</text>
</comment>
<evidence type="ECO:0000256" key="2">
    <source>
        <dbReference type="ARBA" id="ARBA00006601"/>
    </source>
</evidence>
<dbReference type="GO" id="GO:0005634">
    <property type="term" value="C:nucleus"/>
    <property type="evidence" value="ECO:0007669"/>
    <property type="project" value="TreeGrafter"/>
</dbReference>
<sequence>MMPFIPFLLVLAGLTIFFSRRKYKAIEQDYKDSPRVVVKGHTYSDSVEEIQLQPIPVTRPSKVENVQCACVIGAGYVGALTGLVLASQNPHVQFFIVDSDERLISAWNSDRVPISEPGVEELLFEDAEIASPQMQAQTQLEPESEEFGEFVSQLPRARKLHNVTFSTNVHAGVTPADMVFLCLETRVGSDVDETKVDLSHLESALLAIAQVSTGHKIIVQKTTAPCGIIPRIKKVLKETSSPTASFDVLSNPDFVVPGSALRDLLYPPRIVIGHIYTSDMSPEALTALKRLYTPFIPEERILTMDAWSSELAKIAANAFLAQQISSLNSLSVLCESTHADMDHVMRVLGLSQRAGFGLGVLQTDVMCLVYLARELGVPDVAEYWGSVVRMNGFQRGWVVDRLVRRIGEGEGGERRVAVLGVGAKENADDVSAGMELVRGLTAKGVRVNIFDPRVEQRRIESGLGYAGVRSELVGVADSVETACLGCHAVVVHTDWSEFSHDSVRWQGIAHQMQKPTALLDLRGGFDRFQMQQWGFDMLQMGVREMH</sequence>
<dbReference type="PIRSF" id="PIRSF000124">
    <property type="entry name" value="UDPglc_GDPman_dh"/>
    <property type="match status" value="1"/>
</dbReference>
<feature type="binding site" evidence="7">
    <location>
        <position position="313"/>
    </location>
    <ligand>
        <name>substrate</name>
    </ligand>
</feature>
<dbReference type="Pfam" id="PF03721">
    <property type="entry name" value="UDPG_MGDP_dh_N"/>
    <property type="match status" value="2"/>
</dbReference>
<dbReference type="PIRSF" id="PIRSF500134">
    <property type="entry name" value="UDPglc_DH_bac"/>
    <property type="match status" value="1"/>
</dbReference>
<dbReference type="AlphaFoldDB" id="A0A2I2GF71"/>
<keyword evidence="5 8" id="KW-0520">NAD</keyword>
<dbReference type="InterPro" id="IPR017476">
    <property type="entry name" value="UDP-Glc/GDP-Man"/>
</dbReference>
<dbReference type="GeneID" id="36553045"/>
<dbReference type="PANTHER" id="PTHR11374">
    <property type="entry name" value="UDP-GLUCOSE DEHYDROGENASE/UDP-MANNAC DEHYDROGENASE"/>
    <property type="match status" value="1"/>
</dbReference>
<dbReference type="Pfam" id="PF03720">
    <property type="entry name" value="UDPG_MGDP_dh_C"/>
    <property type="match status" value="1"/>
</dbReference>
<dbReference type="Proteomes" id="UP000234275">
    <property type="component" value="Unassembled WGS sequence"/>
</dbReference>
<dbReference type="InterPro" id="IPR028357">
    <property type="entry name" value="UDPglc_DH_bac"/>
</dbReference>
<dbReference type="SUPFAM" id="SSF52413">
    <property type="entry name" value="UDP-glucose/GDP-mannose dehydrogenase C-terminal domain"/>
    <property type="match status" value="1"/>
</dbReference>
<dbReference type="SUPFAM" id="SSF48179">
    <property type="entry name" value="6-phosphogluconate dehydrogenase C-terminal domain-like"/>
    <property type="match status" value="1"/>
</dbReference>
<evidence type="ECO:0000313" key="11">
    <source>
        <dbReference type="EMBL" id="PLB51526.1"/>
    </source>
</evidence>
<evidence type="ECO:0000256" key="7">
    <source>
        <dbReference type="PIRSR" id="PIRSR500134-2"/>
    </source>
</evidence>
<accession>A0A2I2GF71</accession>
<feature type="chain" id="PRO_5014138009" description="UDP-glucose 6-dehydrogenase" evidence="9">
    <location>
        <begin position="26"/>
        <end position="546"/>
    </location>
</feature>
<dbReference type="InterPro" id="IPR008927">
    <property type="entry name" value="6-PGluconate_DH-like_C_sf"/>
</dbReference>
<evidence type="ECO:0000256" key="9">
    <source>
        <dbReference type="SAM" id="SignalP"/>
    </source>
</evidence>
<feature type="binding site" evidence="8">
    <location>
        <position position="223"/>
    </location>
    <ligand>
        <name>NAD(+)</name>
        <dbReference type="ChEBI" id="CHEBI:57540"/>
    </ligand>
</feature>
<dbReference type="OrthoDB" id="5059218at2759"/>
<evidence type="ECO:0000256" key="1">
    <source>
        <dbReference type="ARBA" id="ARBA00004701"/>
    </source>
</evidence>
<dbReference type="GO" id="GO:0006024">
    <property type="term" value="P:glycosaminoglycan biosynthetic process"/>
    <property type="evidence" value="ECO:0007669"/>
    <property type="project" value="TreeGrafter"/>
</dbReference>
<keyword evidence="12" id="KW-1185">Reference proteome</keyword>
<dbReference type="InterPro" id="IPR001732">
    <property type="entry name" value="UDP-Glc/GDP-Man_DH_N"/>
</dbReference>
<protein>
    <recommendedName>
        <fullName evidence="3">UDP-glucose 6-dehydrogenase</fullName>
        <ecNumber evidence="3">1.1.1.22</ecNumber>
    </recommendedName>
</protein>
<gene>
    <name evidence="11" type="ORF">P170DRAFT_376050</name>
</gene>
<dbReference type="Pfam" id="PF00984">
    <property type="entry name" value="UDPG_MGDP_dh"/>
    <property type="match status" value="1"/>
</dbReference>
<dbReference type="SUPFAM" id="SSF51735">
    <property type="entry name" value="NAD(P)-binding Rossmann-fold domains"/>
    <property type="match status" value="1"/>
</dbReference>